<dbReference type="InterPro" id="IPR013783">
    <property type="entry name" value="Ig-like_fold"/>
</dbReference>
<protein>
    <recommendedName>
        <fullName evidence="3">Ig-like domain-containing protein</fullName>
    </recommendedName>
</protein>
<dbReference type="InterPro" id="IPR036179">
    <property type="entry name" value="Ig-like_dom_sf"/>
</dbReference>
<accession>A0A4W6ECC8</accession>
<dbReference type="Proteomes" id="UP000314980">
    <property type="component" value="Unassembled WGS sequence"/>
</dbReference>
<dbReference type="STRING" id="8187.ENSLCAP00010036414"/>
<evidence type="ECO:0000256" key="1">
    <source>
        <dbReference type="ARBA" id="ARBA00022729"/>
    </source>
</evidence>
<reference evidence="4" key="3">
    <citation type="submission" date="2025-09" db="UniProtKB">
        <authorList>
            <consortium name="Ensembl"/>
        </authorList>
    </citation>
    <scope>IDENTIFICATION</scope>
</reference>
<dbReference type="AlphaFoldDB" id="A0A4W6ECC8"/>
<evidence type="ECO:0000259" key="3">
    <source>
        <dbReference type="PROSITE" id="PS50835"/>
    </source>
</evidence>
<dbReference type="Ensembl" id="ENSLCAT00010037266.1">
    <property type="protein sequence ID" value="ENSLCAP00010036414.1"/>
    <property type="gene ID" value="ENSLCAG00010017063.1"/>
</dbReference>
<dbReference type="SMART" id="SM00409">
    <property type="entry name" value="IG"/>
    <property type="match status" value="2"/>
</dbReference>
<dbReference type="InterPro" id="IPR007110">
    <property type="entry name" value="Ig-like_dom"/>
</dbReference>
<dbReference type="Gene3D" id="2.60.40.10">
    <property type="entry name" value="Immunoglobulins"/>
    <property type="match status" value="2"/>
</dbReference>
<keyword evidence="5" id="KW-1185">Reference proteome</keyword>
<dbReference type="PANTHER" id="PTHR45842">
    <property type="entry name" value="SYNAPTIC ADHESION-LIKE MOLECULE SALM"/>
    <property type="match status" value="1"/>
</dbReference>
<evidence type="ECO:0000313" key="5">
    <source>
        <dbReference type="Proteomes" id="UP000314980"/>
    </source>
</evidence>
<dbReference type="Pfam" id="PF13927">
    <property type="entry name" value="Ig_3"/>
    <property type="match status" value="2"/>
</dbReference>
<proteinExistence type="predicted"/>
<dbReference type="SMART" id="SM00408">
    <property type="entry name" value="IGc2"/>
    <property type="match status" value="2"/>
</dbReference>
<dbReference type="InterPro" id="IPR003598">
    <property type="entry name" value="Ig_sub2"/>
</dbReference>
<organism evidence="4 5">
    <name type="scientific">Lates calcarifer</name>
    <name type="common">Barramundi</name>
    <name type="synonym">Holocentrus calcarifer</name>
    <dbReference type="NCBI Taxonomy" id="8187"/>
    <lineage>
        <taxon>Eukaryota</taxon>
        <taxon>Metazoa</taxon>
        <taxon>Chordata</taxon>
        <taxon>Craniata</taxon>
        <taxon>Vertebrata</taxon>
        <taxon>Euteleostomi</taxon>
        <taxon>Actinopterygii</taxon>
        <taxon>Neopterygii</taxon>
        <taxon>Teleostei</taxon>
        <taxon>Neoteleostei</taxon>
        <taxon>Acanthomorphata</taxon>
        <taxon>Carangaria</taxon>
        <taxon>Carangaria incertae sedis</taxon>
        <taxon>Centropomidae</taxon>
        <taxon>Lates</taxon>
    </lineage>
</organism>
<feature type="region of interest" description="Disordered" evidence="2">
    <location>
        <begin position="211"/>
        <end position="240"/>
    </location>
</feature>
<dbReference type="InParanoid" id="A0A4W6ECC8"/>
<name>A0A4W6ECC8_LATCA</name>
<dbReference type="InterPro" id="IPR050467">
    <property type="entry name" value="LRFN"/>
</dbReference>
<reference evidence="4" key="2">
    <citation type="submission" date="2025-08" db="UniProtKB">
        <authorList>
            <consortium name="Ensembl"/>
        </authorList>
    </citation>
    <scope>IDENTIFICATION</scope>
</reference>
<dbReference type="SUPFAM" id="SSF48726">
    <property type="entry name" value="Immunoglobulin"/>
    <property type="match status" value="2"/>
</dbReference>
<evidence type="ECO:0000256" key="2">
    <source>
        <dbReference type="SAM" id="MobiDB-lite"/>
    </source>
</evidence>
<feature type="domain" description="Ig-like" evidence="3">
    <location>
        <begin position="10"/>
        <end position="83"/>
    </location>
</feature>
<evidence type="ECO:0000313" key="4">
    <source>
        <dbReference type="Ensembl" id="ENSLCAP00010036414.1"/>
    </source>
</evidence>
<dbReference type="GeneTree" id="ENSGT00940000159942"/>
<keyword evidence="1" id="KW-0732">Signal</keyword>
<dbReference type="PANTHER" id="PTHR45842:SF25">
    <property type="entry name" value="CARBOXYPEPTIDASE N SUBUNIT 2-LIKE"/>
    <property type="match status" value="1"/>
</dbReference>
<dbReference type="PROSITE" id="PS50835">
    <property type="entry name" value="IG_LIKE"/>
    <property type="match status" value="2"/>
</dbReference>
<reference evidence="5" key="1">
    <citation type="submission" date="2015-09" db="EMBL/GenBank/DDBJ databases">
        <authorList>
            <person name="Sai Rama Sridatta P."/>
        </authorList>
    </citation>
    <scope>NUCLEOTIDE SEQUENCE [LARGE SCALE GENOMIC DNA]</scope>
</reference>
<sequence>TGTKPHQVRPLICITLTILGSPSQMYCNVHSSGQPIIQWMLPDGSKVEAPYSSPDNRVSVSSDGRLVIKSVSHTDTGIYYCIAKVHGDLAVLPFYLTVQESSSPPPGQDTSITPIEGFAGSPISLPCTASGSPDAEINWILPNNNIVSFQGKSSRVLVYPNGTLHIPQTQLLDSGYYKCIAMNQHGVDTLADHKVIRLEVLVTPPMINGQRESASAVKGNSSPGSAETKSQKSTTDTALL</sequence>
<dbReference type="InterPro" id="IPR003599">
    <property type="entry name" value="Ig_sub"/>
</dbReference>
<feature type="domain" description="Ig-like" evidence="3">
    <location>
        <begin position="105"/>
        <end position="197"/>
    </location>
</feature>